<feature type="binding site" description="axial binding residue" evidence="12">
    <location>
        <position position="446"/>
    </location>
    <ligand>
        <name>heme</name>
        <dbReference type="ChEBI" id="CHEBI:30413"/>
    </ligand>
    <ligandPart>
        <name>Fe</name>
        <dbReference type="ChEBI" id="CHEBI:18248"/>
    </ligandPart>
</feature>
<keyword evidence="5" id="KW-0813">Transport</keyword>
<feature type="transmembrane region" description="Helical" evidence="14">
    <location>
        <begin position="825"/>
        <end position="845"/>
    </location>
</feature>
<dbReference type="InterPro" id="IPR002403">
    <property type="entry name" value="Cyt_P450_E_grp-IV"/>
</dbReference>
<accession>A0A2S6CNB6</accession>
<keyword evidence="10" id="KW-0072">Autophagy</keyword>
<feature type="transmembrane region" description="Helical" evidence="14">
    <location>
        <begin position="897"/>
        <end position="918"/>
    </location>
</feature>
<evidence type="ECO:0000256" key="14">
    <source>
        <dbReference type="SAM" id="Phobius"/>
    </source>
</evidence>
<keyword evidence="9 12" id="KW-0408">Iron</keyword>
<dbReference type="OrthoDB" id="1470350at2759"/>
<sequence>MTLLSLISTVLPQVILIMAAITCLLFYLFLQPPKEPKHIPAVPFWVSLLPLFKDVDQQVIYNTYVRDLLHQHGAIKIFFGSQWNVLVERPAFLAHVFKNEDQYQKSGNQKKIPGSVLANFLGDNIISSHGEVWRLYQEIMKPGLQEGWSMDPIYENASSLLEHFKQTQRPLSIQEPLQRYTIANLVRGLMHLDFDMNHAKVVRLSQMQSKVKGQIFRPVFMSFPALDKWGVPSREKARRDAARFTDYLVCMLAETWLERSDENRPEERGHKDVGCRLVHAWKQQRITHQQLRDNVTVLFVAGQENPQLAILSTLYLLAKQPEIQDRLHSEVMTAGNNRPDEEQLRNMPYLTACVYESLRLLPPIGQLINRLATTPFVLGEDTVVPQGMYLGYNAYATNRNPVTWGPDAEEFLPNRWGDTADDVQKSYRRRRARAEFITFHGGRRACLGERFAVLQLKVTLYTLVRHLRWELDPLWADRMTPAGPLSPRGLRLKFEPRRQAMNEPHKPCAIAQVHPEEGQEEEEERQREEEHAHSQTEERGSQQKSLGSRRALWGWLALCFSTGPTNGMINRYVTASIQSAANRLGHIPGTDRPCPRRSTNGIQCVVRFGTGEINYNSYNLYLQAISRACEGVISILTAGVADHANNRKLALMTSIYVFGTLVLPFAGLSGGSFQDLEAMAGLFVAVTAVGGVYTVIIASYIPLFMRAVGWFRGDDRPGNDGSEPNTVWTKGTRVSVLGLVASNVGSLTGLLVGVIITYTGGSAITAGYYNYLLAITVAGCTTIAFAALGHYLLPQVTGAKRSVGSNRILLPFTNWIKLLGSVRRYPNTFIMCIGTLLWNTGYSNFLRLLGPLFLETSGLDSGSGVYTVWSFAIPLFASLGSLAWMFAFPKLSMGIKFWAYCFLGVQLLAITWGCLGVSNNIPIGYKHQAEFWVCIVLFMSSGSALRALNRTLYASMIPRDSEALFFGLDITLDLATGWINPLVQAVIQDRTGNLRFPMIPNAIAVAVGIVFYICIDIPAGIDHAERLLAEED</sequence>
<dbReference type="AlphaFoldDB" id="A0A2S6CNB6"/>
<feature type="compositionally biased region" description="Basic and acidic residues" evidence="13">
    <location>
        <begin position="524"/>
        <end position="541"/>
    </location>
</feature>
<evidence type="ECO:0000313" key="16">
    <source>
        <dbReference type="Proteomes" id="UP000237631"/>
    </source>
</evidence>
<dbReference type="InterPro" id="IPR024671">
    <property type="entry name" value="Atg22-like"/>
</dbReference>
<dbReference type="Pfam" id="PF00067">
    <property type="entry name" value="p450"/>
    <property type="match status" value="1"/>
</dbReference>
<evidence type="ECO:0000256" key="2">
    <source>
        <dbReference type="ARBA" id="ARBA00004128"/>
    </source>
</evidence>
<name>A0A2S6CNB6_9PEZI</name>
<dbReference type="PANTHER" id="PTHR23519">
    <property type="entry name" value="AUTOPHAGY-RELATED PROTEIN 22"/>
    <property type="match status" value="1"/>
</dbReference>
<evidence type="ECO:0000256" key="5">
    <source>
        <dbReference type="ARBA" id="ARBA00022448"/>
    </source>
</evidence>
<dbReference type="EMBL" id="PNEN01000123">
    <property type="protein sequence ID" value="PPJ61170.1"/>
    <property type="molecule type" value="Genomic_DNA"/>
</dbReference>
<feature type="transmembrane region" description="Helical" evidence="14">
    <location>
        <begin position="930"/>
        <end position="949"/>
    </location>
</feature>
<feature type="transmembrane region" description="Helical" evidence="14">
    <location>
        <begin position="680"/>
        <end position="703"/>
    </location>
</feature>
<dbReference type="PRINTS" id="PR00465">
    <property type="entry name" value="EP450IV"/>
</dbReference>
<proteinExistence type="inferred from homology"/>
<evidence type="ECO:0000256" key="13">
    <source>
        <dbReference type="SAM" id="MobiDB-lite"/>
    </source>
</evidence>
<feature type="transmembrane region" description="Helical" evidence="14">
    <location>
        <begin position="865"/>
        <end position="885"/>
    </location>
</feature>
<dbReference type="GO" id="GO:0016705">
    <property type="term" value="F:oxidoreductase activity, acting on paired donors, with incorporation or reduction of molecular oxygen"/>
    <property type="evidence" value="ECO:0007669"/>
    <property type="project" value="InterPro"/>
</dbReference>
<dbReference type="InterPro" id="IPR001128">
    <property type="entry name" value="Cyt_P450"/>
</dbReference>
<keyword evidence="8 14" id="KW-1133">Transmembrane helix</keyword>
<evidence type="ECO:0000256" key="1">
    <source>
        <dbReference type="ARBA" id="ARBA00001971"/>
    </source>
</evidence>
<dbReference type="GO" id="GO:0032974">
    <property type="term" value="P:amino acid transmembrane export from vacuole"/>
    <property type="evidence" value="ECO:0007669"/>
    <property type="project" value="TreeGrafter"/>
</dbReference>
<protein>
    <recommendedName>
        <fullName evidence="17">Major facilitator superfamily (MFS) profile domain-containing protein</fullName>
    </recommendedName>
</protein>
<organism evidence="15 16">
    <name type="scientific">Cercospora berteroae</name>
    <dbReference type="NCBI Taxonomy" id="357750"/>
    <lineage>
        <taxon>Eukaryota</taxon>
        <taxon>Fungi</taxon>
        <taxon>Dikarya</taxon>
        <taxon>Ascomycota</taxon>
        <taxon>Pezizomycotina</taxon>
        <taxon>Dothideomycetes</taxon>
        <taxon>Dothideomycetidae</taxon>
        <taxon>Mycosphaerellales</taxon>
        <taxon>Mycosphaerellaceae</taxon>
        <taxon>Cercospora</taxon>
    </lineage>
</organism>
<dbReference type="STRING" id="357750.A0A2S6CNB6"/>
<dbReference type="GO" id="GO:0006914">
    <property type="term" value="P:autophagy"/>
    <property type="evidence" value="ECO:0007669"/>
    <property type="project" value="UniProtKB-KW"/>
</dbReference>
<dbReference type="InterPro" id="IPR017972">
    <property type="entry name" value="Cyt_P450_CS"/>
</dbReference>
<dbReference type="Proteomes" id="UP000237631">
    <property type="component" value="Unassembled WGS sequence"/>
</dbReference>
<dbReference type="GO" id="GO:0004497">
    <property type="term" value="F:monooxygenase activity"/>
    <property type="evidence" value="ECO:0007669"/>
    <property type="project" value="InterPro"/>
</dbReference>
<evidence type="ECO:0000313" key="15">
    <source>
        <dbReference type="EMBL" id="PPJ61170.1"/>
    </source>
</evidence>
<feature type="transmembrane region" description="Helical" evidence="14">
    <location>
        <begin position="649"/>
        <end position="668"/>
    </location>
</feature>
<feature type="transmembrane region" description="Helical" evidence="14">
    <location>
        <begin position="736"/>
        <end position="759"/>
    </location>
</feature>
<keyword evidence="11 14" id="KW-0472">Membrane</keyword>
<evidence type="ECO:0000256" key="4">
    <source>
        <dbReference type="ARBA" id="ARBA00010617"/>
    </source>
</evidence>
<keyword evidence="16" id="KW-1185">Reference proteome</keyword>
<dbReference type="SUPFAM" id="SSF48264">
    <property type="entry name" value="Cytochrome P450"/>
    <property type="match status" value="1"/>
</dbReference>
<dbReference type="GO" id="GO:0005506">
    <property type="term" value="F:iron ion binding"/>
    <property type="evidence" value="ECO:0007669"/>
    <property type="project" value="InterPro"/>
</dbReference>
<dbReference type="InterPro" id="IPR050495">
    <property type="entry name" value="ATG22/LtaA_families"/>
</dbReference>
<evidence type="ECO:0000256" key="8">
    <source>
        <dbReference type="ARBA" id="ARBA00022989"/>
    </source>
</evidence>
<feature type="transmembrane region" description="Helical" evidence="14">
    <location>
        <begin position="771"/>
        <end position="793"/>
    </location>
</feature>
<evidence type="ECO:0000256" key="6">
    <source>
        <dbReference type="ARBA" id="ARBA00022692"/>
    </source>
</evidence>
<feature type="region of interest" description="Disordered" evidence="13">
    <location>
        <begin position="501"/>
        <end position="545"/>
    </location>
</feature>
<reference evidence="16" key="1">
    <citation type="journal article" date="2017" name="bioRxiv">
        <title>Conservation of a gene cluster reveals novel cercosporin biosynthetic mechanisms and extends production to the genus Colletotrichum.</title>
        <authorList>
            <person name="de Jonge R."/>
            <person name="Ebert M.K."/>
            <person name="Huitt-Roehl C.R."/>
            <person name="Pal P."/>
            <person name="Suttle J.C."/>
            <person name="Spanner R.E."/>
            <person name="Neubauer J.D."/>
            <person name="Jurick W.M.II."/>
            <person name="Stott K.A."/>
            <person name="Secor G.A."/>
            <person name="Thomma B.P.H.J."/>
            <person name="Van de Peer Y."/>
            <person name="Townsend C.A."/>
            <person name="Bolton M.D."/>
        </authorList>
    </citation>
    <scope>NUCLEOTIDE SEQUENCE [LARGE SCALE GENOMIC DNA]</scope>
    <source>
        <strain evidence="16">CBS538.71</strain>
    </source>
</reference>
<dbReference type="PANTHER" id="PTHR23519:SF2">
    <property type="entry name" value="AUTOPHAGY-RELATED PROTEIN 22"/>
    <property type="match status" value="1"/>
</dbReference>
<dbReference type="PRINTS" id="PR00385">
    <property type="entry name" value="P450"/>
</dbReference>
<dbReference type="SUPFAM" id="SSF103473">
    <property type="entry name" value="MFS general substrate transporter"/>
    <property type="match status" value="1"/>
</dbReference>
<dbReference type="Pfam" id="PF11700">
    <property type="entry name" value="ATG22"/>
    <property type="match status" value="1"/>
</dbReference>
<evidence type="ECO:0008006" key="17">
    <source>
        <dbReference type="Google" id="ProtNLM"/>
    </source>
</evidence>
<dbReference type="GO" id="GO:0020037">
    <property type="term" value="F:heme binding"/>
    <property type="evidence" value="ECO:0007669"/>
    <property type="project" value="InterPro"/>
</dbReference>
<dbReference type="InterPro" id="IPR036396">
    <property type="entry name" value="Cyt_P450_sf"/>
</dbReference>
<keyword evidence="12" id="KW-0349">Heme</keyword>
<evidence type="ECO:0000256" key="10">
    <source>
        <dbReference type="ARBA" id="ARBA00023006"/>
    </source>
</evidence>
<comment type="similarity">
    <text evidence="3">Belongs to the ATG22 family.</text>
</comment>
<comment type="caution">
    <text evidence="15">The sequence shown here is derived from an EMBL/GenBank/DDBJ whole genome shotgun (WGS) entry which is preliminary data.</text>
</comment>
<evidence type="ECO:0000256" key="12">
    <source>
        <dbReference type="PIRSR" id="PIRSR602403-1"/>
    </source>
</evidence>
<comment type="similarity">
    <text evidence="4">Belongs to the cytochrome P450 family.</text>
</comment>
<feature type="transmembrane region" description="Helical" evidence="14">
    <location>
        <begin position="6"/>
        <end position="30"/>
    </location>
</feature>
<comment type="subcellular location">
    <subcellularLocation>
        <location evidence="2">Vacuole membrane</location>
        <topology evidence="2">Multi-pass membrane protein</topology>
    </subcellularLocation>
</comment>
<evidence type="ECO:0000256" key="3">
    <source>
        <dbReference type="ARBA" id="ARBA00006978"/>
    </source>
</evidence>
<dbReference type="InterPro" id="IPR036259">
    <property type="entry name" value="MFS_trans_sf"/>
</dbReference>
<dbReference type="CDD" id="cd11070">
    <property type="entry name" value="CYP56-like"/>
    <property type="match status" value="1"/>
</dbReference>
<feature type="transmembrane region" description="Helical" evidence="14">
    <location>
        <begin position="999"/>
        <end position="1019"/>
    </location>
</feature>
<comment type="cofactor">
    <cofactor evidence="1 12">
        <name>heme</name>
        <dbReference type="ChEBI" id="CHEBI:30413"/>
    </cofactor>
</comment>
<evidence type="ECO:0000256" key="9">
    <source>
        <dbReference type="ARBA" id="ARBA00023004"/>
    </source>
</evidence>
<dbReference type="Gene3D" id="1.10.630.10">
    <property type="entry name" value="Cytochrome P450"/>
    <property type="match status" value="1"/>
</dbReference>
<keyword evidence="7 12" id="KW-0479">Metal-binding</keyword>
<evidence type="ECO:0000256" key="11">
    <source>
        <dbReference type="ARBA" id="ARBA00023136"/>
    </source>
</evidence>
<dbReference type="GO" id="GO:0005774">
    <property type="term" value="C:vacuolar membrane"/>
    <property type="evidence" value="ECO:0007669"/>
    <property type="project" value="UniProtKB-SubCell"/>
</dbReference>
<gene>
    <name evidence="15" type="ORF">CBER1_11897</name>
</gene>
<evidence type="ECO:0000256" key="7">
    <source>
        <dbReference type="ARBA" id="ARBA00022723"/>
    </source>
</evidence>
<dbReference type="PROSITE" id="PS00086">
    <property type="entry name" value="CYTOCHROME_P450"/>
    <property type="match status" value="1"/>
</dbReference>
<keyword evidence="6 14" id="KW-0812">Transmembrane</keyword>